<sequence length="238" mass="27494">MLYKPPNFINYSPELLSQLSLKISTSPILNIFNTQQNTSENIFSPNTISTPSEISIKPKNNLLLLYLAQMEQIFQQTKENTELINQAIIAEKKAINNALIKIKNQKEGIEYSTGKKENNLSGQRKRISPNFFRSIEKHFTSNTKSNKNDFFTRCGITWKYLTSTSSISEFDDLRRRHQVSKNRHVGYGIRYACTRNAKARDNCPYLLLNIPGNNGVQHVYSRNSHTHPIRQIRSRNRS</sequence>
<accession>A0A8S9ZF95</accession>
<dbReference type="EMBL" id="JABEBT010000118">
    <property type="protein sequence ID" value="KAF7631125.1"/>
    <property type="molecule type" value="Genomic_DNA"/>
</dbReference>
<reference evidence="1" key="1">
    <citation type="journal article" date="2020" name="Ecol. Evol.">
        <title>Genome structure and content of the rice root-knot nematode (Meloidogyne graminicola).</title>
        <authorList>
            <person name="Phan N.T."/>
            <person name="Danchin E.G.J."/>
            <person name="Klopp C."/>
            <person name="Perfus-Barbeoch L."/>
            <person name="Kozlowski D.K."/>
            <person name="Koutsovoulos G.D."/>
            <person name="Lopez-Roques C."/>
            <person name="Bouchez O."/>
            <person name="Zahm M."/>
            <person name="Besnard G."/>
            <person name="Bellafiore S."/>
        </authorList>
    </citation>
    <scope>NUCLEOTIDE SEQUENCE</scope>
    <source>
        <strain evidence="1">VN-18</strain>
    </source>
</reference>
<organism evidence="1 2">
    <name type="scientific">Meloidogyne graminicola</name>
    <dbReference type="NCBI Taxonomy" id="189291"/>
    <lineage>
        <taxon>Eukaryota</taxon>
        <taxon>Metazoa</taxon>
        <taxon>Ecdysozoa</taxon>
        <taxon>Nematoda</taxon>
        <taxon>Chromadorea</taxon>
        <taxon>Rhabditida</taxon>
        <taxon>Tylenchina</taxon>
        <taxon>Tylenchomorpha</taxon>
        <taxon>Tylenchoidea</taxon>
        <taxon>Meloidogynidae</taxon>
        <taxon>Meloidogyninae</taxon>
        <taxon>Meloidogyne</taxon>
    </lineage>
</organism>
<protein>
    <submittedName>
        <fullName evidence="1">Uncharacterized protein</fullName>
    </submittedName>
</protein>
<name>A0A8S9ZF95_9BILA</name>
<evidence type="ECO:0000313" key="1">
    <source>
        <dbReference type="EMBL" id="KAF7631125.1"/>
    </source>
</evidence>
<proteinExistence type="predicted"/>
<comment type="caution">
    <text evidence="1">The sequence shown here is derived from an EMBL/GenBank/DDBJ whole genome shotgun (WGS) entry which is preliminary data.</text>
</comment>
<dbReference type="AlphaFoldDB" id="A0A8S9ZF95"/>
<dbReference type="Proteomes" id="UP000605970">
    <property type="component" value="Unassembled WGS sequence"/>
</dbReference>
<evidence type="ECO:0000313" key="2">
    <source>
        <dbReference type="Proteomes" id="UP000605970"/>
    </source>
</evidence>
<dbReference type="OrthoDB" id="5891712at2759"/>
<gene>
    <name evidence="1" type="ORF">Mgra_00008656</name>
</gene>
<keyword evidence="2" id="KW-1185">Reference proteome</keyword>